<proteinExistence type="predicted"/>
<organism evidence="2 3">
    <name type="scientific">Synaphobranchus kaupii</name>
    <name type="common">Kaup's arrowtooth eel</name>
    <dbReference type="NCBI Taxonomy" id="118154"/>
    <lineage>
        <taxon>Eukaryota</taxon>
        <taxon>Metazoa</taxon>
        <taxon>Chordata</taxon>
        <taxon>Craniata</taxon>
        <taxon>Vertebrata</taxon>
        <taxon>Euteleostomi</taxon>
        <taxon>Actinopterygii</taxon>
        <taxon>Neopterygii</taxon>
        <taxon>Teleostei</taxon>
        <taxon>Anguilliformes</taxon>
        <taxon>Synaphobranchidae</taxon>
        <taxon>Synaphobranchus</taxon>
    </lineage>
</organism>
<gene>
    <name evidence="2" type="ORF">SKAU_G00232280</name>
</gene>
<sequence>MLGLKEHIEKERKIYEDEINTLNNKLEMMTIAMQEKETTLHQELVEMEARTAQTNEKFREYKDDVKKITKERQDYLKNELAYRDTEQRLTKERRKTADLQRRLDELKEKLAGHTQTPSCGNGFGSRLEAAIREAANLQSP</sequence>
<dbReference type="OrthoDB" id="8982776at2759"/>
<name>A0A9Q1F5U1_SYNKA</name>
<reference evidence="2" key="1">
    <citation type="journal article" date="2023" name="Science">
        <title>Genome structures resolve the early diversification of teleost fishes.</title>
        <authorList>
            <person name="Parey E."/>
            <person name="Louis A."/>
            <person name="Montfort J."/>
            <person name="Bouchez O."/>
            <person name="Roques C."/>
            <person name="Iampietro C."/>
            <person name="Lluch J."/>
            <person name="Castinel A."/>
            <person name="Donnadieu C."/>
            <person name="Desvignes T."/>
            <person name="Floi Bucao C."/>
            <person name="Jouanno E."/>
            <person name="Wen M."/>
            <person name="Mejri S."/>
            <person name="Dirks R."/>
            <person name="Jansen H."/>
            <person name="Henkel C."/>
            <person name="Chen W.J."/>
            <person name="Zahm M."/>
            <person name="Cabau C."/>
            <person name="Klopp C."/>
            <person name="Thompson A.W."/>
            <person name="Robinson-Rechavi M."/>
            <person name="Braasch I."/>
            <person name="Lecointre G."/>
            <person name="Bobe J."/>
            <person name="Postlethwait J.H."/>
            <person name="Berthelot C."/>
            <person name="Roest Crollius H."/>
            <person name="Guiguen Y."/>
        </authorList>
    </citation>
    <scope>NUCLEOTIDE SEQUENCE</scope>
    <source>
        <strain evidence="2">WJC10195</strain>
    </source>
</reference>
<evidence type="ECO:0000313" key="2">
    <source>
        <dbReference type="EMBL" id="KAJ8351752.1"/>
    </source>
</evidence>
<keyword evidence="3" id="KW-1185">Reference proteome</keyword>
<comment type="caution">
    <text evidence="2">The sequence shown here is derived from an EMBL/GenBank/DDBJ whole genome shotgun (WGS) entry which is preliminary data.</text>
</comment>
<keyword evidence="1" id="KW-0175">Coiled coil</keyword>
<accession>A0A9Q1F5U1</accession>
<protein>
    <submittedName>
        <fullName evidence="2">Uncharacterized protein</fullName>
    </submittedName>
</protein>
<dbReference type="AlphaFoldDB" id="A0A9Q1F5U1"/>
<dbReference type="Proteomes" id="UP001152622">
    <property type="component" value="Chromosome 8"/>
</dbReference>
<evidence type="ECO:0000313" key="3">
    <source>
        <dbReference type="Proteomes" id="UP001152622"/>
    </source>
</evidence>
<feature type="coiled-coil region" evidence="1">
    <location>
        <begin position="5"/>
        <end position="116"/>
    </location>
</feature>
<dbReference type="EMBL" id="JAINUF010000008">
    <property type="protein sequence ID" value="KAJ8351752.1"/>
    <property type="molecule type" value="Genomic_DNA"/>
</dbReference>
<evidence type="ECO:0000256" key="1">
    <source>
        <dbReference type="SAM" id="Coils"/>
    </source>
</evidence>